<keyword evidence="1" id="KW-1133">Transmembrane helix</keyword>
<feature type="domain" description="DUF7704" evidence="2">
    <location>
        <begin position="30"/>
        <end position="166"/>
    </location>
</feature>
<dbReference type="PANTHER" id="PTHR37019:SF1">
    <property type="entry name" value="EXPERA DOMAIN-CONTAINING PROTEIN"/>
    <property type="match status" value="1"/>
</dbReference>
<keyword evidence="1" id="KW-0472">Membrane</keyword>
<dbReference type="InterPro" id="IPR056121">
    <property type="entry name" value="DUF7704"/>
</dbReference>
<gene>
    <name evidence="3" type="ORF">QBC32DRAFT_336769</name>
</gene>
<reference evidence="3" key="1">
    <citation type="journal article" date="2023" name="Mol. Phylogenet. Evol.">
        <title>Genome-scale phylogeny and comparative genomics of the fungal order Sordariales.</title>
        <authorList>
            <person name="Hensen N."/>
            <person name="Bonometti L."/>
            <person name="Westerberg I."/>
            <person name="Brannstrom I.O."/>
            <person name="Guillou S."/>
            <person name="Cros-Aarteil S."/>
            <person name="Calhoun S."/>
            <person name="Haridas S."/>
            <person name="Kuo A."/>
            <person name="Mondo S."/>
            <person name="Pangilinan J."/>
            <person name="Riley R."/>
            <person name="LaButti K."/>
            <person name="Andreopoulos B."/>
            <person name="Lipzen A."/>
            <person name="Chen C."/>
            <person name="Yan M."/>
            <person name="Daum C."/>
            <person name="Ng V."/>
            <person name="Clum A."/>
            <person name="Steindorff A."/>
            <person name="Ohm R.A."/>
            <person name="Martin F."/>
            <person name="Silar P."/>
            <person name="Natvig D.O."/>
            <person name="Lalanne C."/>
            <person name="Gautier V."/>
            <person name="Ament-Velasquez S.L."/>
            <person name="Kruys A."/>
            <person name="Hutchinson M.I."/>
            <person name="Powell A.J."/>
            <person name="Barry K."/>
            <person name="Miller A.N."/>
            <person name="Grigoriev I.V."/>
            <person name="Debuchy R."/>
            <person name="Gladieux P."/>
            <person name="Hiltunen Thoren M."/>
            <person name="Johannesson H."/>
        </authorList>
    </citation>
    <scope>NUCLEOTIDE SEQUENCE</scope>
    <source>
        <strain evidence="3">CBS 626.80</strain>
    </source>
</reference>
<feature type="transmembrane region" description="Helical" evidence="1">
    <location>
        <begin position="147"/>
        <end position="165"/>
    </location>
</feature>
<dbReference type="EMBL" id="MU859092">
    <property type="protein sequence ID" value="KAK3954306.1"/>
    <property type="molecule type" value="Genomic_DNA"/>
</dbReference>
<dbReference type="Proteomes" id="UP001303222">
    <property type="component" value="Unassembled WGS sequence"/>
</dbReference>
<sequence>MFKRTYRTDITPKSITMAPSSQPTTISATATLPLLYRIILLYVEPLFALTGALMVFFQPAKYAAMMTRASVPYDAPSQYLYTQIGGVWLYFAFNQAVILRLYDDLRLWQLLCAGMLLSDAAYSWSVIEGLGGWSQWIKVGDWEASDWTLFWSTVPLAVVRLLVLLQSTAGARKGEEKVDEKRK</sequence>
<proteinExistence type="predicted"/>
<feature type="transmembrane region" description="Helical" evidence="1">
    <location>
        <begin position="107"/>
        <end position="127"/>
    </location>
</feature>
<evidence type="ECO:0000259" key="2">
    <source>
        <dbReference type="Pfam" id="PF24803"/>
    </source>
</evidence>
<dbReference type="PANTHER" id="PTHR37019">
    <property type="entry name" value="CHROMOSOME 1, WHOLE GENOME SHOTGUN SEQUENCE"/>
    <property type="match status" value="1"/>
</dbReference>
<protein>
    <recommendedName>
        <fullName evidence="2">DUF7704 domain-containing protein</fullName>
    </recommendedName>
</protein>
<evidence type="ECO:0000313" key="4">
    <source>
        <dbReference type="Proteomes" id="UP001303222"/>
    </source>
</evidence>
<feature type="transmembrane region" description="Helical" evidence="1">
    <location>
        <begin position="39"/>
        <end position="60"/>
    </location>
</feature>
<dbReference type="Pfam" id="PF24803">
    <property type="entry name" value="DUF7704"/>
    <property type="match status" value="1"/>
</dbReference>
<dbReference type="AlphaFoldDB" id="A0AAN6SIK8"/>
<comment type="caution">
    <text evidence="3">The sequence shown here is derived from an EMBL/GenBank/DDBJ whole genome shotgun (WGS) entry which is preliminary data.</text>
</comment>
<evidence type="ECO:0000313" key="3">
    <source>
        <dbReference type="EMBL" id="KAK3954306.1"/>
    </source>
</evidence>
<name>A0AAN6SIK8_9PEZI</name>
<accession>A0AAN6SIK8</accession>
<keyword evidence="4" id="KW-1185">Reference proteome</keyword>
<keyword evidence="1" id="KW-0812">Transmembrane</keyword>
<reference evidence="3" key="2">
    <citation type="submission" date="2023-06" db="EMBL/GenBank/DDBJ databases">
        <authorList>
            <consortium name="Lawrence Berkeley National Laboratory"/>
            <person name="Mondo S.J."/>
            <person name="Hensen N."/>
            <person name="Bonometti L."/>
            <person name="Westerberg I."/>
            <person name="Brannstrom I.O."/>
            <person name="Guillou S."/>
            <person name="Cros-Aarteil S."/>
            <person name="Calhoun S."/>
            <person name="Haridas S."/>
            <person name="Kuo A."/>
            <person name="Pangilinan J."/>
            <person name="Riley R."/>
            <person name="Labutti K."/>
            <person name="Andreopoulos B."/>
            <person name="Lipzen A."/>
            <person name="Chen C."/>
            <person name="Yanf M."/>
            <person name="Daum C."/>
            <person name="Ng V."/>
            <person name="Clum A."/>
            <person name="Steindorff A."/>
            <person name="Ohm R."/>
            <person name="Martin F."/>
            <person name="Silar P."/>
            <person name="Natvig D."/>
            <person name="Lalanne C."/>
            <person name="Gautier V."/>
            <person name="Ament-Velasquez S.L."/>
            <person name="Kruys A."/>
            <person name="Hutchinson M.I."/>
            <person name="Powell A.J."/>
            <person name="Barry K."/>
            <person name="Miller A.N."/>
            <person name="Grigoriev I.V."/>
            <person name="Debuchy R."/>
            <person name="Gladieux P."/>
            <person name="Thoren M.H."/>
            <person name="Johannesson H."/>
        </authorList>
    </citation>
    <scope>NUCLEOTIDE SEQUENCE</scope>
    <source>
        <strain evidence="3">CBS 626.80</strain>
    </source>
</reference>
<organism evidence="3 4">
    <name type="scientific">Pseudoneurospora amorphoporcata</name>
    <dbReference type="NCBI Taxonomy" id="241081"/>
    <lineage>
        <taxon>Eukaryota</taxon>
        <taxon>Fungi</taxon>
        <taxon>Dikarya</taxon>
        <taxon>Ascomycota</taxon>
        <taxon>Pezizomycotina</taxon>
        <taxon>Sordariomycetes</taxon>
        <taxon>Sordariomycetidae</taxon>
        <taxon>Sordariales</taxon>
        <taxon>Sordariaceae</taxon>
        <taxon>Pseudoneurospora</taxon>
    </lineage>
</organism>
<feature type="transmembrane region" description="Helical" evidence="1">
    <location>
        <begin position="80"/>
        <end position="102"/>
    </location>
</feature>
<evidence type="ECO:0000256" key="1">
    <source>
        <dbReference type="SAM" id="Phobius"/>
    </source>
</evidence>